<dbReference type="Gene3D" id="3.90.190.20">
    <property type="entry name" value="Mur ligase, C-terminal domain"/>
    <property type="match status" value="1"/>
</dbReference>
<dbReference type="Gene3D" id="3.40.50.720">
    <property type="entry name" value="NAD(P)-binding Rossmann-like Domain"/>
    <property type="match status" value="1"/>
</dbReference>
<dbReference type="InterPro" id="IPR013221">
    <property type="entry name" value="Mur_ligase_cen"/>
</dbReference>
<dbReference type="SUPFAM" id="SSF53623">
    <property type="entry name" value="MurD-like peptide ligases, catalytic domain"/>
    <property type="match status" value="1"/>
</dbReference>
<dbReference type="NCBIfam" id="TIGR01082">
    <property type="entry name" value="murC"/>
    <property type="match status" value="1"/>
</dbReference>
<evidence type="ECO:0000256" key="9">
    <source>
        <dbReference type="ARBA" id="ARBA00022960"/>
    </source>
</evidence>
<evidence type="ECO:0000313" key="18">
    <source>
        <dbReference type="EMBL" id="CAA7600288.1"/>
    </source>
</evidence>
<keyword evidence="20" id="KW-1185">Reference proteome</keyword>
<comment type="function">
    <text evidence="14">Cell wall formation.</text>
</comment>
<evidence type="ECO:0000256" key="8">
    <source>
        <dbReference type="ARBA" id="ARBA00022840"/>
    </source>
</evidence>
<dbReference type="GO" id="GO:0008360">
    <property type="term" value="P:regulation of cell shape"/>
    <property type="evidence" value="ECO:0007669"/>
    <property type="project" value="UniProtKB-KW"/>
</dbReference>
<feature type="binding site" evidence="14">
    <location>
        <begin position="122"/>
        <end position="128"/>
    </location>
    <ligand>
        <name>ATP</name>
        <dbReference type="ChEBI" id="CHEBI:30616"/>
    </ligand>
</feature>
<evidence type="ECO:0000259" key="16">
    <source>
        <dbReference type="Pfam" id="PF02875"/>
    </source>
</evidence>
<dbReference type="GO" id="GO:0071555">
    <property type="term" value="P:cell wall organization"/>
    <property type="evidence" value="ECO:0007669"/>
    <property type="project" value="UniProtKB-KW"/>
</dbReference>
<evidence type="ECO:0000256" key="12">
    <source>
        <dbReference type="ARBA" id="ARBA00023316"/>
    </source>
</evidence>
<keyword evidence="5 14" id="KW-0436">Ligase</keyword>
<keyword evidence="6 14" id="KW-0132">Cell division</keyword>
<dbReference type="InterPro" id="IPR036615">
    <property type="entry name" value="Mur_ligase_C_dom_sf"/>
</dbReference>
<keyword evidence="4 14" id="KW-0963">Cytoplasm</keyword>
<dbReference type="InterPro" id="IPR000713">
    <property type="entry name" value="Mur_ligase_N"/>
</dbReference>
<evidence type="ECO:0000256" key="4">
    <source>
        <dbReference type="ARBA" id="ARBA00022490"/>
    </source>
</evidence>
<dbReference type="CDD" id="cd01983">
    <property type="entry name" value="SIMIBI"/>
    <property type="match status" value="1"/>
</dbReference>
<evidence type="ECO:0000256" key="13">
    <source>
        <dbReference type="ARBA" id="ARBA00047833"/>
    </source>
</evidence>
<dbReference type="InterPro" id="IPR005758">
    <property type="entry name" value="UDP-N-AcMur_Ala_ligase_MurC"/>
</dbReference>
<dbReference type="Pfam" id="PF01225">
    <property type="entry name" value="Mur_ligase"/>
    <property type="match status" value="1"/>
</dbReference>
<dbReference type="EC" id="6.3.2.8" evidence="3 14"/>
<organism evidence="18">
    <name type="scientific">Acididesulfobacillus acetoxydans</name>
    <dbReference type="NCBI Taxonomy" id="1561005"/>
    <lineage>
        <taxon>Bacteria</taxon>
        <taxon>Bacillati</taxon>
        <taxon>Bacillota</taxon>
        <taxon>Clostridia</taxon>
        <taxon>Eubacteriales</taxon>
        <taxon>Peptococcaceae</taxon>
        <taxon>Acididesulfobacillus</taxon>
    </lineage>
</organism>
<dbReference type="Pfam" id="PF02875">
    <property type="entry name" value="Mur_ligase_C"/>
    <property type="match status" value="1"/>
</dbReference>
<dbReference type="GO" id="GO:0005524">
    <property type="term" value="F:ATP binding"/>
    <property type="evidence" value="ECO:0007669"/>
    <property type="project" value="UniProtKB-UniRule"/>
</dbReference>
<feature type="domain" description="Mur ligase N-terminal catalytic" evidence="15">
    <location>
        <begin position="16"/>
        <end position="115"/>
    </location>
</feature>
<evidence type="ECO:0000256" key="7">
    <source>
        <dbReference type="ARBA" id="ARBA00022741"/>
    </source>
</evidence>
<evidence type="ECO:0000259" key="17">
    <source>
        <dbReference type="Pfam" id="PF08245"/>
    </source>
</evidence>
<evidence type="ECO:0000256" key="3">
    <source>
        <dbReference type="ARBA" id="ARBA00012211"/>
    </source>
</evidence>
<gene>
    <name evidence="14" type="primary">murC</name>
    <name evidence="19" type="ORF">DEACI_0510</name>
    <name evidence="18" type="ORF">DEACI_0940</name>
</gene>
<dbReference type="PANTHER" id="PTHR43445:SF3">
    <property type="entry name" value="UDP-N-ACETYLMURAMATE--L-ALANINE LIGASE"/>
    <property type="match status" value="1"/>
</dbReference>
<dbReference type="Gene3D" id="3.40.1190.10">
    <property type="entry name" value="Mur-like, catalytic domain"/>
    <property type="match status" value="1"/>
</dbReference>
<dbReference type="Proteomes" id="UP000836597">
    <property type="component" value="Chromosome"/>
</dbReference>
<dbReference type="SUPFAM" id="SSF51984">
    <property type="entry name" value="MurCD N-terminal domain"/>
    <property type="match status" value="1"/>
</dbReference>
<reference evidence="18" key="2">
    <citation type="submission" date="2020-01" db="EMBL/GenBank/DDBJ databases">
        <authorList>
            <person name="Hornung B."/>
        </authorList>
    </citation>
    <scope>NUCLEOTIDE SEQUENCE</scope>
    <source>
        <strain evidence="18">PacBioINE</strain>
    </source>
</reference>
<dbReference type="GO" id="GO:0005737">
    <property type="term" value="C:cytoplasm"/>
    <property type="evidence" value="ECO:0007669"/>
    <property type="project" value="UniProtKB-SubCell"/>
</dbReference>
<comment type="similarity">
    <text evidence="14">Belongs to the MurCDEF family.</text>
</comment>
<dbReference type="InterPro" id="IPR036565">
    <property type="entry name" value="Mur-like_cat_sf"/>
</dbReference>
<evidence type="ECO:0000256" key="5">
    <source>
        <dbReference type="ARBA" id="ARBA00022598"/>
    </source>
</evidence>
<keyword evidence="11 14" id="KW-0131">Cell cycle</keyword>
<keyword evidence="7 14" id="KW-0547">Nucleotide-binding</keyword>
<accession>A0A8S0W226</accession>
<evidence type="ECO:0000256" key="11">
    <source>
        <dbReference type="ARBA" id="ARBA00023306"/>
    </source>
</evidence>
<feature type="domain" description="Mur ligase central" evidence="17">
    <location>
        <begin position="120"/>
        <end position="296"/>
    </location>
</feature>
<dbReference type="Pfam" id="PF08245">
    <property type="entry name" value="Mur_ligase_M"/>
    <property type="match status" value="1"/>
</dbReference>
<comment type="pathway">
    <text evidence="2 14">Cell wall biogenesis; peptidoglycan biosynthesis.</text>
</comment>
<dbReference type="InterPro" id="IPR004101">
    <property type="entry name" value="Mur_ligase_C"/>
</dbReference>
<proteinExistence type="inferred from homology"/>
<dbReference type="GO" id="GO:0009252">
    <property type="term" value="P:peptidoglycan biosynthetic process"/>
    <property type="evidence" value="ECO:0007669"/>
    <property type="project" value="UniProtKB-UniRule"/>
</dbReference>
<dbReference type="KEGG" id="aacx:DEACI_0940"/>
<dbReference type="GO" id="GO:0051301">
    <property type="term" value="P:cell division"/>
    <property type="evidence" value="ECO:0007669"/>
    <property type="project" value="UniProtKB-KW"/>
</dbReference>
<dbReference type="HAMAP" id="MF_00046">
    <property type="entry name" value="MurC"/>
    <property type="match status" value="1"/>
</dbReference>
<evidence type="ECO:0000256" key="1">
    <source>
        <dbReference type="ARBA" id="ARBA00004496"/>
    </source>
</evidence>
<reference evidence="19" key="1">
    <citation type="submission" date="2014-11" db="EMBL/GenBank/DDBJ databases">
        <authorList>
            <person name="Hornung B.V."/>
        </authorList>
    </citation>
    <scope>NUCLEOTIDE SEQUENCE</scope>
    <source>
        <strain evidence="19">INE</strain>
    </source>
</reference>
<dbReference type="EMBL" id="LR746496">
    <property type="protein sequence ID" value="CAA7600288.1"/>
    <property type="molecule type" value="Genomic_DNA"/>
</dbReference>
<evidence type="ECO:0000256" key="10">
    <source>
        <dbReference type="ARBA" id="ARBA00022984"/>
    </source>
</evidence>
<keyword evidence="9 14" id="KW-0133">Cell shape</keyword>
<evidence type="ECO:0000256" key="14">
    <source>
        <dbReference type="HAMAP-Rule" id="MF_00046"/>
    </source>
</evidence>
<keyword evidence="10 14" id="KW-0573">Peptidoglycan synthesis</keyword>
<protein>
    <recommendedName>
        <fullName evidence="3 14">UDP-N-acetylmuramate--L-alanine ligase</fullName>
        <ecNumber evidence="3 14">6.3.2.8</ecNumber>
    </recommendedName>
    <alternativeName>
        <fullName evidence="14">UDP-N-acetylmuramoyl-L-alanine synthetase</fullName>
    </alternativeName>
</protein>
<evidence type="ECO:0000256" key="6">
    <source>
        <dbReference type="ARBA" id="ARBA00022618"/>
    </source>
</evidence>
<evidence type="ECO:0000256" key="2">
    <source>
        <dbReference type="ARBA" id="ARBA00004752"/>
    </source>
</evidence>
<name>A0A8S0W226_9FIRM</name>
<comment type="subcellular location">
    <subcellularLocation>
        <location evidence="1 14">Cytoplasm</location>
    </subcellularLocation>
</comment>
<evidence type="ECO:0000259" key="15">
    <source>
        <dbReference type="Pfam" id="PF01225"/>
    </source>
</evidence>
<dbReference type="GO" id="GO:0008763">
    <property type="term" value="F:UDP-N-acetylmuramate-L-alanine ligase activity"/>
    <property type="evidence" value="ECO:0007669"/>
    <property type="project" value="UniProtKB-UniRule"/>
</dbReference>
<dbReference type="EMBL" id="CDGJ01000015">
    <property type="protein sequence ID" value="CEJ06064.1"/>
    <property type="molecule type" value="Genomic_DNA"/>
</dbReference>
<keyword evidence="8 14" id="KW-0067">ATP-binding</keyword>
<dbReference type="AlphaFoldDB" id="A0A8S0W226"/>
<dbReference type="InterPro" id="IPR050061">
    <property type="entry name" value="MurCDEF_pg_biosynth"/>
</dbReference>
<dbReference type="Proteomes" id="UP001071230">
    <property type="component" value="Unassembled WGS sequence"/>
</dbReference>
<sequence length="461" mass="50335">MNDLTTGKEDETLSLHIHFVGVKGTGMSALAQVAEKVDGATVTGSDVSERFFTDSVLERAHISVLPFAPENVEKADLLVASAAYTEKHPEIARARELNIPVLTYPQYLGRLMTKKRGIAVSGTHGKTTTTAMIALVLIQAGLDPTVIVGSDVPGIGGNARAGHGDLFLAESCEYRRHFLNYSPEFLIITNMEFDHPDYFTDLADVVQAFATFAAKVPPYGHIFVLDEDPNRALIHGQAPVTTFGFTPEADVKATDITFKNQGSSMRIFIHGQYAGDLDLHVSGRHNILNALAAIAFCQEIGVPAAEIFTGLSTFTGTKRRFEQLGIRDGALIMDDYAHHPTEIRSTLEGARLSFPDRRIRAIFQPHTFSRTEKLLREFSEAFQAADEVVVAEIFASAREQDLHTISAASLADLIQQQGKQARYIGTLEDIKNYLSQTLSPEDLVLTLGAGDIYKVGQGLVC</sequence>
<dbReference type="SUPFAM" id="SSF53244">
    <property type="entry name" value="MurD-like peptide ligases, peptide-binding domain"/>
    <property type="match status" value="1"/>
</dbReference>
<feature type="domain" description="Mur ligase C-terminal" evidence="16">
    <location>
        <begin position="319"/>
        <end position="450"/>
    </location>
</feature>
<comment type="catalytic activity">
    <reaction evidence="13 14">
        <text>UDP-N-acetyl-alpha-D-muramate + L-alanine + ATP = UDP-N-acetyl-alpha-D-muramoyl-L-alanine + ADP + phosphate + H(+)</text>
        <dbReference type="Rhea" id="RHEA:23372"/>
        <dbReference type="ChEBI" id="CHEBI:15378"/>
        <dbReference type="ChEBI" id="CHEBI:30616"/>
        <dbReference type="ChEBI" id="CHEBI:43474"/>
        <dbReference type="ChEBI" id="CHEBI:57972"/>
        <dbReference type="ChEBI" id="CHEBI:70757"/>
        <dbReference type="ChEBI" id="CHEBI:83898"/>
        <dbReference type="ChEBI" id="CHEBI:456216"/>
        <dbReference type="EC" id="6.3.2.8"/>
    </reaction>
</comment>
<keyword evidence="12 14" id="KW-0961">Cell wall biogenesis/degradation</keyword>
<dbReference type="PANTHER" id="PTHR43445">
    <property type="entry name" value="UDP-N-ACETYLMURAMATE--L-ALANINE LIGASE-RELATED"/>
    <property type="match status" value="1"/>
</dbReference>
<evidence type="ECO:0000313" key="20">
    <source>
        <dbReference type="Proteomes" id="UP001071230"/>
    </source>
</evidence>
<evidence type="ECO:0000313" key="19">
    <source>
        <dbReference type="EMBL" id="CEJ06064.1"/>
    </source>
</evidence>